<evidence type="ECO:0000259" key="8">
    <source>
        <dbReference type="Pfam" id="PF00892"/>
    </source>
</evidence>
<dbReference type="PANTHER" id="PTHR42920:SF11">
    <property type="entry name" value="INNER MEMBRANE PROTEIN YTFF"/>
    <property type="match status" value="1"/>
</dbReference>
<dbReference type="InterPro" id="IPR000620">
    <property type="entry name" value="EamA_dom"/>
</dbReference>
<sequence length="289" mass="29746">MAATGLLLAAVATVVWSGSFITSRALNDSVPPVQAAFWRWIAAIAVLAPFALRATWRRRTLIRRHLGYVTLAALLGVTLYNTLVNQAGLTAPASTMGMIMAASPVLIAVCERLGGTRLGLRRIAGLAVACLGVLLLSGDGALPSGFAAGELWMLAAAVSFASYSVLLRRRPPELGGLPFLFAAFALGTLLLAPAHALSVAVQGGFEPTAATVGPLLYVGVFSSALAYFAWNKAVALIGPARAGVVYHLQPVCVAALSFVILGERTGPAGLLCMGLILGGVALAATGRSR</sequence>
<dbReference type="SUPFAM" id="SSF103481">
    <property type="entry name" value="Multidrug resistance efflux transporter EmrE"/>
    <property type="match status" value="2"/>
</dbReference>
<feature type="domain" description="EamA" evidence="8">
    <location>
        <begin position="4"/>
        <end position="137"/>
    </location>
</feature>
<feature type="transmembrane region" description="Helical" evidence="7">
    <location>
        <begin position="89"/>
        <end position="110"/>
    </location>
</feature>
<evidence type="ECO:0000256" key="5">
    <source>
        <dbReference type="ARBA" id="ARBA00022989"/>
    </source>
</evidence>
<keyword evidence="3" id="KW-1003">Cell membrane</keyword>
<dbReference type="Proteomes" id="UP001223144">
    <property type="component" value="Unassembled WGS sequence"/>
</dbReference>
<dbReference type="InterPro" id="IPR051258">
    <property type="entry name" value="Diverse_Substrate_Transporter"/>
</dbReference>
<protein>
    <submittedName>
        <fullName evidence="9">DMT family transporter</fullName>
    </submittedName>
</protein>
<evidence type="ECO:0000256" key="3">
    <source>
        <dbReference type="ARBA" id="ARBA00022475"/>
    </source>
</evidence>
<feature type="transmembrane region" description="Helical" evidence="7">
    <location>
        <begin position="122"/>
        <end position="142"/>
    </location>
</feature>
<comment type="subcellular location">
    <subcellularLocation>
        <location evidence="1">Cell membrane</location>
        <topology evidence="1">Multi-pass membrane protein</topology>
    </subcellularLocation>
</comment>
<evidence type="ECO:0000256" key="1">
    <source>
        <dbReference type="ARBA" id="ARBA00004651"/>
    </source>
</evidence>
<comment type="similarity">
    <text evidence="2">Belongs to the EamA transporter family.</text>
</comment>
<evidence type="ECO:0000256" key="6">
    <source>
        <dbReference type="ARBA" id="ARBA00023136"/>
    </source>
</evidence>
<evidence type="ECO:0000256" key="2">
    <source>
        <dbReference type="ARBA" id="ARBA00007362"/>
    </source>
</evidence>
<gene>
    <name evidence="9" type="ORF">QCN29_22730</name>
</gene>
<evidence type="ECO:0000256" key="7">
    <source>
        <dbReference type="SAM" id="Phobius"/>
    </source>
</evidence>
<dbReference type="EMBL" id="JARWBG010000028">
    <property type="protein sequence ID" value="MDH2391542.1"/>
    <property type="molecule type" value="Genomic_DNA"/>
</dbReference>
<keyword evidence="6 7" id="KW-0472">Membrane</keyword>
<dbReference type="InterPro" id="IPR037185">
    <property type="entry name" value="EmrE-like"/>
</dbReference>
<evidence type="ECO:0000313" key="10">
    <source>
        <dbReference type="Proteomes" id="UP001223144"/>
    </source>
</evidence>
<reference evidence="9 10" key="1">
    <citation type="submission" date="2023-04" db="EMBL/GenBank/DDBJ databases">
        <title>Streptomyces chengmaiensis sp. nov. isolated from the stem of mangrove plant in Hainan.</title>
        <authorList>
            <person name="Huang X."/>
            <person name="Zhou S."/>
            <person name="Chu X."/>
            <person name="Xie Y."/>
            <person name="Lin Y."/>
        </authorList>
    </citation>
    <scope>NUCLEOTIDE SEQUENCE [LARGE SCALE GENOMIC DNA]</scope>
    <source>
        <strain evidence="9 10">HNM0663</strain>
    </source>
</reference>
<feature type="transmembrane region" description="Helical" evidence="7">
    <location>
        <begin position="66"/>
        <end position="83"/>
    </location>
</feature>
<comment type="caution">
    <text evidence="9">The sequence shown here is derived from an EMBL/GenBank/DDBJ whole genome shotgun (WGS) entry which is preliminary data.</text>
</comment>
<evidence type="ECO:0000256" key="4">
    <source>
        <dbReference type="ARBA" id="ARBA00022692"/>
    </source>
</evidence>
<feature type="transmembrane region" description="Helical" evidence="7">
    <location>
        <begin position="179"/>
        <end position="197"/>
    </location>
</feature>
<accession>A0ABT6HS45</accession>
<dbReference type="PANTHER" id="PTHR42920">
    <property type="entry name" value="OS03G0707200 PROTEIN-RELATED"/>
    <property type="match status" value="1"/>
</dbReference>
<organism evidence="9 10">
    <name type="scientific">Streptomyces chengmaiensis</name>
    <dbReference type="NCBI Taxonomy" id="3040919"/>
    <lineage>
        <taxon>Bacteria</taxon>
        <taxon>Bacillati</taxon>
        <taxon>Actinomycetota</taxon>
        <taxon>Actinomycetes</taxon>
        <taxon>Kitasatosporales</taxon>
        <taxon>Streptomycetaceae</taxon>
        <taxon>Streptomyces</taxon>
    </lineage>
</organism>
<keyword evidence="4 7" id="KW-0812">Transmembrane</keyword>
<evidence type="ECO:0000313" key="9">
    <source>
        <dbReference type="EMBL" id="MDH2391542.1"/>
    </source>
</evidence>
<feature type="transmembrane region" description="Helical" evidence="7">
    <location>
        <begin position="209"/>
        <end position="230"/>
    </location>
</feature>
<proteinExistence type="inferred from homology"/>
<feature type="transmembrane region" description="Helical" evidence="7">
    <location>
        <begin position="148"/>
        <end position="167"/>
    </location>
</feature>
<keyword evidence="5 7" id="KW-1133">Transmembrane helix</keyword>
<feature type="transmembrane region" description="Helical" evidence="7">
    <location>
        <begin position="36"/>
        <end position="54"/>
    </location>
</feature>
<keyword evidence="10" id="KW-1185">Reference proteome</keyword>
<feature type="transmembrane region" description="Helical" evidence="7">
    <location>
        <begin position="242"/>
        <end position="262"/>
    </location>
</feature>
<feature type="domain" description="EamA" evidence="8">
    <location>
        <begin position="148"/>
        <end position="283"/>
    </location>
</feature>
<feature type="transmembrane region" description="Helical" evidence="7">
    <location>
        <begin position="268"/>
        <end position="286"/>
    </location>
</feature>
<name>A0ABT6HS45_9ACTN</name>
<dbReference type="Pfam" id="PF00892">
    <property type="entry name" value="EamA"/>
    <property type="match status" value="2"/>
</dbReference>